<dbReference type="PROSITE" id="PS00036">
    <property type="entry name" value="BZIP_BASIC"/>
    <property type="match status" value="1"/>
</dbReference>
<protein>
    <recommendedName>
        <fullName evidence="2">BZIP domain-containing protein</fullName>
    </recommendedName>
</protein>
<dbReference type="PANTHER" id="PTHR39607">
    <property type="entry name" value="XANTHOCILLIN BIOSYNTHESIS CLUSTER TRANSCRIPTION FACTOR XANC-RELATED"/>
    <property type="match status" value="1"/>
</dbReference>
<feature type="compositionally biased region" description="Polar residues" evidence="1">
    <location>
        <begin position="198"/>
        <end position="207"/>
    </location>
</feature>
<gene>
    <name evidence="3" type="ORF">SPI_06024</name>
</gene>
<feature type="compositionally biased region" description="Low complexity" evidence="1">
    <location>
        <begin position="175"/>
        <end position="197"/>
    </location>
</feature>
<dbReference type="GO" id="GO:0003700">
    <property type="term" value="F:DNA-binding transcription factor activity"/>
    <property type="evidence" value="ECO:0007669"/>
    <property type="project" value="InterPro"/>
</dbReference>
<dbReference type="PANTHER" id="PTHR39607:SF1">
    <property type="entry name" value="B-ZIP TRANSCRIPTION FACTOR (EUROFUNG)"/>
    <property type="match status" value="1"/>
</dbReference>
<feature type="compositionally biased region" description="Low complexity" evidence="1">
    <location>
        <begin position="343"/>
        <end position="363"/>
    </location>
</feature>
<evidence type="ECO:0000259" key="2">
    <source>
        <dbReference type="PROSITE" id="PS00036"/>
    </source>
</evidence>
<keyword evidence="4" id="KW-1185">Reference proteome</keyword>
<feature type="region of interest" description="Disordered" evidence="1">
    <location>
        <begin position="332"/>
        <end position="371"/>
    </location>
</feature>
<organism evidence="3 4">
    <name type="scientific">Niveomyces insectorum RCEF 264</name>
    <dbReference type="NCBI Taxonomy" id="1081102"/>
    <lineage>
        <taxon>Eukaryota</taxon>
        <taxon>Fungi</taxon>
        <taxon>Dikarya</taxon>
        <taxon>Ascomycota</taxon>
        <taxon>Pezizomycotina</taxon>
        <taxon>Sordariomycetes</taxon>
        <taxon>Hypocreomycetidae</taxon>
        <taxon>Hypocreales</taxon>
        <taxon>Cordycipitaceae</taxon>
        <taxon>Niveomyces</taxon>
    </lineage>
</organism>
<feature type="region of interest" description="Disordered" evidence="1">
    <location>
        <begin position="290"/>
        <end position="309"/>
    </location>
</feature>
<evidence type="ECO:0000313" key="4">
    <source>
        <dbReference type="Proteomes" id="UP000076874"/>
    </source>
</evidence>
<dbReference type="EMBL" id="AZHD01000010">
    <property type="protein sequence ID" value="OAA59826.1"/>
    <property type="molecule type" value="Genomic_DNA"/>
</dbReference>
<evidence type="ECO:0000313" key="3">
    <source>
        <dbReference type="EMBL" id="OAA59826.1"/>
    </source>
</evidence>
<feature type="compositionally biased region" description="Low complexity" evidence="1">
    <location>
        <begin position="126"/>
        <end position="160"/>
    </location>
</feature>
<feature type="domain" description="BZIP" evidence="2">
    <location>
        <begin position="74"/>
        <end position="89"/>
    </location>
</feature>
<reference evidence="3 4" key="1">
    <citation type="journal article" date="2016" name="Genome Biol. Evol.">
        <title>Divergent and convergent evolution of fungal pathogenicity.</title>
        <authorList>
            <person name="Shang Y."/>
            <person name="Xiao G."/>
            <person name="Zheng P."/>
            <person name="Cen K."/>
            <person name="Zhan S."/>
            <person name="Wang C."/>
        </authorList>
    </citation>
    <scope>NUCLEOTIDE SEQUENCE [LARGE SCALE GENOMIC DNA]</scope>
    <source>
        <strain evidence="3 4">RCEF 264</strain>
    </source>
</reference>
<dbReference type="OrthoDB" id="194358at2759"/>
<dbReference type="AlphaFoldDB" id="A0A167SQ79"/>
<dbReference type="STRING" id="1081102.A0A167SQ79"/>
<dbReference type="CDD" id="cd14688">
    <property type="entry name" value="bZIP_YAP"/>
    <property type="match status" value="1"/>
</dbReference>
<proteinExistence type="predicted"/>
<dbReference type="InterPro" id="IPR004827">
    <property type="entry name" value="bZIP"/>
</dbReference>
<dbReference type="InterPro" id="IPR052635">
    <property type="entry name" value="Sec_Metab_Biosynth_Reg"/>
</dbReference>
<feature type="compositionally biased region" description="Low complexity" evidence="1">
    <location>
        <begin position="299"/>
        <end position="309"/>
    </location>
</feature>
<feature type="region of interest" description="Disordered" evidence="1">
    <location>
        <begin position="98"/>
        <end position="217"/>
    </location>
</feature>
<dbReference type="Proteomes" id="UP000076874">
    <property type="component" value="Unassembled WGS sequence"/>
</dbReference>
<sequence>MYNMAPQHHHLQYAAYAAPMQGLPLPGASVASSAAVTAPQHPTRQYANHLNSSAFSSSANPDEDWTKISDLAERRRIQNRIAQRNYRKKLKRRLENLEDLERRANSPDGVLGAPGTDGSNGGKSGRSGSSSSSSSTNSNISSGSGTSTSTSTSGGATTKSGKPKKQQHTLSSLSAAAAAAAAAQRQQQQQQQQQQRQTSPYTQQNVFMVSPPPTKPTDYIHSQVTPPLHPDDDPGLLFGPPTTTATMAAHAVTATAYDDHQHHQLRDRSHTPPGMFGAYTAYPPPEDLLAYDSGHSHSHSSSSAPSILSTAANSTCSGYEYSDWAMTGTVPVTLPSLNHHHQQQQQQQQPQPQHHVQQQQQPPHHQHHAQHSFADVAVSPTMATSYMNYGFLPTAVGLDASNPYDTNPHTPPLSSSYDHSTNCSDAGYDYPTTPLSMPNSPGLVA</sequence>
<comment type="caution">
    <text evidence="3">The sequence shown here is derived from an EMBL/GenBank/DDBJ whole genome shotgun (WGS) entry which is preliminary data.</text>
</comment>
<name>A0A167SQ79_9HYPO</name>
<accession>A0A167SQ79</accession>
<evidence type="ECO:0000256" key="1">
    <source>
        <dbReference type="SAM" id="MobiDB-lite"/>
    </source>
</evidence>